<keyword evidence="7" id="KW-0378">Hydrolase</keyword>
<comment type="similarity">
    <text evidence="4 7">Belongs to the glucosamine/galactosamine-6-phosphate isomerase family. 6-phosphogluconolactonase subfamily.</text>
</comment>
<sequence>MIHLFSNAEALAQAAATEFARASSASISARGRFTVALSGGSTPKRLHALLASPPLRDQVAWDRVHLLFGDERYVPPSDEQSNERMARETLVSRVPIPEANVHGMYAPGGPDAAASAYEDLVRSLLGDELAIDLTLLGLGPDGHTASLFPGRPSVHETDRLVIAAKANAGVEDRITMTVPLLNRSREILFLAAGADKADAVRRALDAPENWDETPSQAVARHAPNVVWFLDEAANAAR</sequence>
<dbReference type="Proteomes" id="UP000027982">
    <property type="component" value="Chromosome"/>
</dbReference>
<dbReference type="GO" id="GO:0006098">
    <property type="term" value="P:pentose-phosphate shunt"/>
    <property type="evidence" value="ECO:0007669"/>
    <property type="project" value="UniProtKB-UniPathway"/>
</dbReference>
<evidence type="ECO:0000313" key="10">
    <source>
        <dbReference type="Proteomes" id="UP000027982"/>
    </source>
</evidence>
<comment type="catalytic activity">
    <reaction evidence="1 7">
        <text>6-phospho-D-glucono-1,5-lactone + H2O = 6-phospho-D-gluconate + H(+)</text>
        <dbReference type="Rhea" id="RHEA:12556"/>
        <dbReference type="ChEBI" id="CHEBI:15377"/>
        <dbReference type="ChEBI" id="CHEBI:15378"/>
        <dbReference type="ChEBI" id="CHEBI:57955"/>
        <dbReference type="ChEBI" id="CHEBI:58759"/>
        <dbReference type="EC" id="3.1.1.31"/>
    </reaction>
</comment>
<comment type="pathway">
    <text evidence="3 7">Carbohydrate degradation; pentose phosphate pathway; D-ribulose 5-phosphate from D-glucose 6-phosphate (oxidative stage): step 2/3.</text>
</comment>
<proteinExistence type="inferred from homology"/>
<dbReference type="KEGG" id="fgi:OP10G_4096"/>
<dbReference type="UniPathway" id="UPA00115">
    <property type="reaction ID" value="UER00409"/>
</dbReference>
<protein>
    <recommendedName>
        <fullName evidence="6 7">6-phosphogluconolactonase</fullName>
        <shortName evidence="7">6PGL</shortName>
        <ecNumber evidence="5 7">3.1.1.31</ecNumber>
    </recommendedName>
</protein>
<evidence type="ECO:0000259" key="8">
    <source>
        <dbReference type="Pfam" id="PF01182"/>
    </source>
</evidence>
<dbReference type="GO" id="GO:0005975">
    <property type="term" value="P:carbohydrate metabolic process"/>
    <property type="evidence" value="ECO:0007669"/>
    <property type="project" value="UniProtKB-UniRule"/>
</dbReference>
<accession>A0A068NYV1</accession>
<dbReference type="SUPFAM" id="SSF100950">
    <property type="entry name" value="NagB/RpiA/CoA transferase-like"/>
    <property type="match status" value="1"/>
</dbReference>
<evidence type="ECO:0000313" key="9">
    <source>
        <dbReference type="EMBL" id="AIE87464.1"/>
    </source>
</evidence>
<evidence type="ECO:0000256" key="2">
    <source>
        <dbReference type="ARBA" id="ARBA00002681"/>
    </source>
</evidence>
<dbReference type="GO" id="GO:0017057">
    <property type="term" value="F:6-phosphogluconolactonase activity"/>
    <property type="evidence" value="ECO:0007669"/>
    <property type="project" value="UniProtKB-UniRule"/>
</dbReference>
<evidence type="ECO:0000256" key="1">
    <source>
        <dbReference type="ARBA" id="ARBA00000832"/>
    </source>
</evidence>
<dbReference type="Pfam" id="PF01182">
    <property type="entry name" value="Glucosamine_iso"/>
    <property type="match status" value="1"/>
</dbReference>
<dbReference type="InterPro" id="IPR039104">
    <property type="entry name" value="6PGL"/>
</dbReference>
<dbReference type="EMBL" id="CP007139">
    <property type="protein sequence ID" value="AIE87464.1"/>
    <property type="molecule type" value="Genomic_DNA"/>
</dbReference>
<dbReference type="eggNOG" id="COG0363">
    <property type="taxonomic scope" value="Bacteria"/>
</dbReference>
<keyword evidence="10" id="KW-1185">Reference proteome</keyword>
<evidence type="ECO:0000256" key="4">
    <source>
        <dbReference type="ARBA" id="ARBA00010662"/>
    </source>
</evidence>
<dbReference type="InterPro" id="IPR005900">
    <property type="entry name" value="6-phosphogluconolactonase_DevB"/>
</dbReference>
<dbReference type="HOGENOM" id="CLU_053947_2_0_0"/>
<dbReference type="InterPro" id="IPR037171">
    <property type="entry name" value="NagB/RpiA_transferase-like"/>
</dbReference>
<dbReference type="STRING" id="661478.OP10G_4096"/>
<organism evidence="9 10">
    <name type="scientific">Fimbriimonas ginsengisoli Gsoil 348</name>
    <dbReference type="NCBI Taxonomy" id="661478"/>
    <lineage>
        <taxon>Bacteria</taxon>
        <taxon>Bacillati</taxon>
        <taxon>Armatimonadota</taxon>
        <taxon>Fimbriimonadia</taxon>
        <taxon>Fimbriimonadales</taxon>
        <taxon>Fimbriimonadaceae</taxon>
        <taxon>Fimbriimonas</taxon>
    </lineage>
</organism>
<evidence type="ECO:0000256" key="3">
    <source>
        <dbReference type="ARBA" id="ARBA00004961"/>
    </source>
</evidence>
<reference evidence="9 10" key="1">
    <citation type="journal article" date="2014" name="PLoS ONE">
        <title>The first complete genome sequence of the class fimbriimonadia in the phylum armatimonadetes.</title>
        <authorList>
            <person name="Hu Z.Y."/>
            <person name="Wang Y.Z."/>
            <person name="Im W.T."/>
            <person name="Wang S.Y."/>
            <person name="Zhao G.P."/>
            <person name="Zheng H.J."/>
            <person name="Quan Z.X."/>
        </authorList>
    </citation>
    <scope>NUCLEOTIDE SEQUENCE [LARGE SCALE GENOMIC DNA]</scope>
    <source>
        <strain evidence="9">Gsoil 348</strain>
    </source>
</reference>
<feature type="domain" description="Glucosamine/galactosamine-6-phosphate isomerase" evidence="8">
    <location>
        <begin position="7"/>
        <end position="227"/>
    </location>
</feature>
<evidence type="ECO:0000256" key="6">
    <source>
        <dbReference type="ARBA" id="ARBA00020337"/>
    </source>
</evidence>
<evidence type="ECO:0000256" key="5">
    <source>
        <dbReference type="ARBA" id="ARBA00013198"/>
    </source>
</evidence>
<name>A0A068NYV1_FIMGI</name>
<dbReference type="EC" id="3.1.1.31" evidence="5 7"/>
<dbReference type="NCBIfam" id="TIGR01198">
    <property type="entry name" value="pgl"/>
    <property type="match status" value="1"/>
</dbReference>
<gene>
    <name evidence="7" type="primary">pgl</name>
    <name evidence="9" type="ORF">OP10G_4096</name>
</gene>
<comment type="function">
    <text evidence="2 7">Hydrolysis of 6-phosphogluconolactone to 6-phosphogluconate.</text>
</comment>
<dbReference type="PANTHER" id="PTHR11054:SF0">
    <property type="entry name" value="6-PHOSPHOGLUCONOLACTONASE"/>
    <property type="match status" value="1"/>
</dbReference>
<dbReference type="OrthoDB" id="9810967at2"/>
<dbReference type="RefSeq" id="WP_158409301.1">
    <property type="nucleotide sequence ID" value="NZ_CP007139.1"/>
</dbReference>
<dbReference type="CDD" id="cd01400">
    <property type="entry name" value="6PGL"/>
    <property type="match status" value="1"/>
</dbReference>
<dbReference type="PANTHER" id="PTHR11054">
    <property type="entry name" value="6-PHOSPHOGLUCONOLACTONASE"/>
    <property type="match status" value="1"/>
</dbReference>
<evidence type="ECO:0000256" key="7">
    <source>
        <dbReference type="RuleBase" id="RU365095"/>
    </source>
</evidence>
<dbReference type="Gene3D" id="3.40.50.1360">
    <property type="match status" value="1"/>
</dbReference>
<dbReference type="InterPro" id="IPR006148">
    <property type="entry name" value="Glc/Gal-6P_isomerase"/>
</dbReference>
<dbReference type="AlphaFoldDB" id="A0A068NYV1"/>